<comment type="caution">
    <text evidence="2">The sequence shown here is derived from an EMBL/GenBank/DDBJ whole genome shotgun (WGS) entry which is preliminary data.</text>
</comment>
<name>A0A562V349_9ACTN</name>
<dbReference type="AlphaFoldDB" id="A0A562V349"/>
<evidence type="ECO:0000313" key="2">
    <source>
        <dbReference type="EMBL" id="TWJ12304.1"/>
    </source>
</evidence>
<dbReference type="Proteomes" id="UP000321617">
    <property type="component" value="Unassembled WGS sequence"/>
</dbReference>
<keyword evidence="1" id="KW-1133">Transmembrane helix</keyword>
<sequence length="661" mass="72545">MHATVVADSSTAVGRRGITFLSLLLVVVDIGLPIVLAGTGLVLTAAGVFVSVTYPGPVAFLAAFAAIAVSGVLLVALLREIQARVERPTGHALTEDAAPGLWAMVRMVADELGVVAPGEIRVVWRAVLTLTEQPRSYRFRGHAERRLYIGMAVLASASREELRQLLVRELGIHAIGTRAVVREMLRNLVGFPSWREEIPMDGPSGMLLRMYRKVVRNPICRRLGERVDLMGDAMAARRVGPETVRQSILAMVVREIAWNRFYELVLRGGVIGLGPSGICGPFADFLADGSREILAGIGPGMADFGLHHATWRDLEPRLKALPGGDAALRLGADTSARDLLADFDGIAAIVDADLSALRPLQHLNWPDLIERIALHEQRLEAVSAYRDLRRCSDSGTANLSFIVEEVEAGRGTRLFNRLHWGEHPHNGLAAMIHMAMADAGGLTSRYDARTGDFTWEPTGTSADPASLAAILTTVPGSGEALRTALAAAGIDIESVSAIEDEGDPAEPVVWSGIGAVRLNGVDGDLVITDRGLLFMPGITEGGARARIRERLSDHKIDDLRRLAGYRWLGLGEVRRWSIVPVSRWWRAVVDRYADRREPPYRFWVHTVRHTHRIEWTHRTESLFDAVDHTARLFHNGLDGGARPMARLNRVRRRNRDDHRGV</sequence>
<protein>
    <submittedName>
        <fullName evidence="2">Uncharacterized protein</fullName>
    </submittedName>
</protein>
<keyword evidence="1" id="KW-0472">Membrane</keyword>
<feature type="transmembrane region" description="Helical" evidence="1">
    <location>
        <begin position="20"/>
        <end position="52"/>
    </location>
</feature>
<keyword evidence="3" id="KW-1185">Reference proteome</keyword>
<dbReference type="RefSeq" id="WP_147139310.1">
    <property type="nucleotide sequence ID" value="NZ_BAABIJ010000002.1"/>
</dbReference>
<evidence type="ECO:0000313" key="3">
    <source>
        <dbReference type="Proteomes" id="UP000321617"/>
    </source>
</evidence>
<dbReference type="OrthoDB" id="155290at2"/>
<accession>A0A562V349</accession>
<evidence type="ECO:0000256" key="1">
    <source>
        <dbReference type="SAM" id="Phobius"/>
    </source>
</evidence>
<dbReference type="EMBL" id="VLLL01000006">
    <property type="protein sequence ID" value="TWJ12304.1"/>
    <property type="molecule type" value="Genomic_DNA"/>
</dbReference>
<organism evidence="2 3">
    <name type="scientific">Stackebrandtia albiflava</name>
    <dbReference type="NCBI Taxonomy" id="406432"/>
    <lineage>
        <taxon>Bacteria</taxon>
        <taxon>Bacillati</taxon>
        <taxon>Actinomycetota</taxon>
        <taxon>Actinomycetes</taxon>
        <taxon>Glycomycetales</taxon>
        <taxon>Glycomycetaceae</taxon>
        <taxon>Stackebrandtia</taxon>
    </lineage>
</organism>
<keyword evidence="1" id="KW-0812">Transmembrane</keyword>
<gene>
    <name evidence="2" type="ORF">LX16_3060</name>
</gene>
<feature type="transmembrane region" description="Helical" evidence="1">
    <location>
        <begin position="58"/>
        <end position="78"/>
    </location>
</feature>
<reference evidence="2 3" key="1">
    <citation type="journal article" date="2013" name="Stand. Genomic Sci.">
        <title>Genomic Encyclopedia of Type Strains, Phase I: The one thousand microbial genomes (KMG-I) project.</title>
        <authorList>
            <person name="Kyrpides N.C."/>
            <person name="Woyke T."/>
            <person name="Eisen J.A."/>
            <person name="Garrity G."/>
            <person name="Lilburn T.G."/>
            <person name="Beck B.J."/>
            <person name="Whitman W.B."/>
            <person name="Hugenholtz P."/>
            <person name="Klenk H.P."/>
        </authorList>
    </citation>
    <scope>NUCLEOTIDE SEQUENCE [LARGE SCALE GENOMIC DNA]</scope>
    <source>
        <strain evidence="2 3">DSM 45044</strain>
    </source>
</reference>
<proteinExistence type="predicted"/>